<proteinExistence type="predicted"/>
<organism evidence="3 4">
    <name type="scientific">Aphanomyces stellatus</name>
    <dbReference type="NCBI Taxonomy" id="120398"/>
    <lineage>
        <taxon>Eukaryota</taxon>
        <taxon>Sar</taxon>
        <taxon>Stramenopiles</taxon>
        <taxon>Oomycota</taxon>
        <taxon>Saprolegniomycetes</taxon>
        <taxon>Saprolegniales</taxon>
        <taxon>Verrucalvaceae</taxon>
        <taxon>Aphanomyces</taxon>
    </lineage>
</organism>
<reference evidence="2" key="2">
    <citation type="submission" date="2019-06" db="EMBL/GenBank/DDBJ databases">
        <title>Genomics analysis of Aphanomyces spp. identifies a new class of oomycete effector associated with host adaptation.</title>
        <authorList>
            <person name="Gaulin E."/>
        </authorList>
    </citation>
    <scope>NUCLEOTIDE SEQUENCE</scope>
    <source>
        <strain evidence="2">CBS 578.67</strain>
    </source>
</reference>
<keyword evidence="4" id="KW-1185">Reference proteome</keyword>
<evidence type="ECO:0000313" key="3">
    <source>
        <dbReference type="EMBL" id="VFT94376.1"/>
    </source>
</evidence>
<sequence>MVVLQTDGCHWDDFEDKVRLLSDKAPHALKLSFKFKPKTNLVVRAVNEADARPIVLQCKSTEQSHVARVAKLLKLSMVEVLGPMEQEKTVAPPSPKKAKKQKKKNKGKATVAKTKA</sequence>
<dbReference type="EMBL" id="VJMH01006208">
    <property type="protein sequence ID" value="KAF0691087.1"/>
    <property type="molecule type" value="Genomic_DNA"/>
</dbReference>
<feature type="region of interest" description="Disordered" evidence="1">
    <location>
        <begin position="84"/>
        <end position="116"/>
    </location>
</feature>
<dbReference type="Proteomes" id="UP000332933">
    <property type="component" value="Unassembled WGS sequence"/>
</dbReference>
<feature type="compositionally biased region" description="Basic residues" evidence="1">
    <location>
        <begin position="96"/>
        <end position="107"/>
    </location>
</feature>
<name>A0A485LBT8_9STRA</name>
<gene>
    <name evidence="3" type="primary">Aste57867_17625</name>
    <name evidence="2" type="ORF">As57867_017565</name>
    <name evidence="3" type="ORF">ASTE57867_17625</name>
</gene>
<reference evidence="3 4" key="1">
    <citation type="submission" date="2019-03" db="EMBL/GenBank/DDBJ databases">
        <authorList>
            <person name="Gaulin E."/>
            <person name="Dumas B."/>
        </authorList>
    </citation>
    <scope>NUCLEOTIDE SEQUENCE [LARGE SCALE GENOMIC DNA]</scope>
    <source>
        <strain evidence="3">CBS 568.67</strain>
    </source>
</reference>
<protein>
    <submittedName>
        <fullName evidence="3">Aste57867_17625 protein</fullName>
    </submittedName>
</protein>
<evidence type="ECO:0000313" key="2">
    <source>
        <dbReference type="EMBL" id="KAF0691087.1"/>
    </source>
</evidence>
<evidence type="ECO:0000313" key="4">
    <source>
        <dbReference type="Proteomes" id="UP000332933"/>
    </source>
</evidence>
<dbReference type="AlphaFoldDB" id="A0A485LBT8"/>
<accession>A0A485LBT8</accession>
<evidence type="ECO:0000256" key="1">
    <source>
        <dbReference type="SAM" id="MobiDB-lite"/>
    </source>
</evidence>
<dbReference type="EMBL" id="CAADRA010006229">
    <property type="protein sequence ID" value="VFT94376.1"/>
    <property type="molecule type" value="Genomic_DNA"/>
</dbReference>
<dbReference type="OrthoDB" id="74644at2759"/>